<dbReference type="PROSITE" id="PS50082">
    <property type="entry name" value="WD_REPEATS_2"/>
    <property type="match status" value="1"/>
</dbReference>
<dbReference type="RefSeq" id="XP_018711765.1">
    <property type="nucleotide sequence ID" value="XM_018858854.1"/>
</dbReference>
<dbReference type="GO" id="GO:0034271">
    <property type="term" value="C:phosphatidylinositol 3-kinase complex, class III, type I"/>
    <property type="evidence" value="ECO:0007669"/>
    <property type="project" value="TreeGrafter"/>
</dbReference>
<dbReference type="PROSITE" id="PS00108">
    <property type="entry name" value="PROTEIN_KINASE_ST"/>
    <property type="match status" value="1"/>
</dbReference>
<dbReference type="GeneID" id="30031830"/>
<dbReference type="PANTHER" id="PTHR17583">
    <property type="entry name" value="PHOSPHOINOSITIDE 3-KINASE REGULATORY SUBUNIT 4"/>
    <property type="match status" value="1"/>
</dbReference>
<dbReference type="EC" id="2.7.11.1" evidence="1"/>
<dbReference type="GO" id="GO:0034272">
    <property type="term" value="C:phosphatidylinositol 3-kinase complex, class III, type II"/>
    <property type="evidence" value="ECO:0007669"/>
    <property type="project" value="TreeGrafter"/>
</dbReference>
<evidence type="ECO:0000256" key="4">
    <source>
        <dbReference type="ARBA" id="ARBA00022679"/>
    </source>
</evidence>
<evidence type="ECO:0000256" key="11">
    <source>
        <dbReference type="SAM" id="MobiDB-lite"/>
    </source>
</evidence>
<dbReference type="SUPFAM" id="SSF56112">
    <property type="entry name" value="Protein kinase-like (PK-like)"/>
    <property type="match status" value="1"/>
</dbReference>
<protein>
    <recommendedName>
        <fullName evidence="1">non-specific serine/threonine protein kinase</fullName>
        <ecNumber evidence="1">2.7.11.1</ecNumber>
    </recommendedName>
</protein>
<evidence type="ECO:0000256" key="10">
    <source>
        <dbReference type="PROSITE-ProRule" id="PRU00221"/>
    </source>
</evidence>
<keyword evidence="3 10" id="KW-0853">WD repeat</keyword>
<feature type="repeat" description="HEAT" evidence="9">
    <location>
        <begin position="625"/>
        <end position="663"/>
    </location>
</feature>
<name>A0A1A0HB91_9ASCO</name>
<sequence length="1486" mass="166833">MGANLSLLAPHAHTVAVRSYVDVLPDYRFLEVVNNTRFLKTIKAYHAPSGTLVVIKIFIKPPQAPVRLHEASQLMAKEASLLAPYANLLVWRNIIETDSAGYLVRQMVRTNLYDRLSLRPFLAPIEKRWLVFQMLRTMDLLHGRLHVCHGDLKTENFLVSSSNWLVLTDFAAHTKPVYLPEDNPSEYVFYFDSSNRRACYVAPERFYSKAGHADIPENRASWRLSPAADLFSLGCVIAELYMDGEPPFTLSDLYRYKKGEQEPIVLGISDPDVQQMARNLLALDPAKRRSARQILDAHRDSFFPTFFYDFLYDFMTDLNTAENYAADADNDTLGPSDLRIEKIYASFDSIVTALGIVYHEPRVRGREEDDSFPYLKLSLKGMPREYSIGAASQSASVQSAQGALLLLDTVFSLVRTIRRTSNKVKACEIILALSEHVGDEAKLDRSLPFICSFLDEFIDKVSREPQAVASDPSRFPNTPDFSSRVASISILAMTNLLQSCSSVNPVNAHVFPDYIFPKLKSLAFLSSSMREDLDHVKSTLSACFPHLMKISDRFMGFASCTTQGTDGPDGASHNVAAVSIRCENDIKDITEALLTDPNVNVRIRLISNILPMCQYFGVDKTNDIILPHLITYLNDPSFHLRLAFLSSIKSIGGFIGVLAFEQYLLPLLVQTLGDHEPFIVLKVLEIFNYFVSERIINPKAQFNALSIYKELLSNTTMLLLQPNEWIRQSVICLILSISSNLLNADRFCFLYPLIKSFLTYDISVLSWNQLYPCLTKPLSKQVFEMALTWLTKSSGKSLFWKQTSVLFYKNQGKRKLVTYTKDMGKSIYAGASSASTTGQTNPIVDTSLSHTDRQWILKLKSVGMEETDLWKISTLRTYLTGINRSRAYTESGDHTNFRLATSVNIPPLNIFCELKFKSETLTNRSKGTVSGINPLTSVSERGIAEIMTGTISLTHGAKAKASLQTNESNVFAEINPSHDAFKPKSDDQHHYESNKNNSQMTTNKVLCATDERIISVSIRHNFAGKNPYILSYLQNLDFRPSFDDFPEFGPLIKSNKVNNAQENMAFYVRGTPVTHFNTTTTSKSIEAITKLALCPSSEFFVSGSETGALKVWDTSKLETVSAKTAVLSLELGKEITDIVFIPHRFVFAVATADGQIRLFRVQVTRGKNHKILNYSKLALIRAFKLESGFARTVSFAQMNSTELLVVSTSTCQIVAFDIIKTTKVFDLQNPPQHGVPTTFIISKTSSWLLLGTSEGVLSLWDIRFEILLKAWKVVSDQVGEKTTEIRRLVLFPYSSKQNSKEDHEHFAMIGGINERDVTVWEIPSFECREVLSANQDIPTLKNYNLQKLDFAKESSLDSILANFTLDFDQAPNKCNTAVAFFSETGANSDANKVIATSTNDNRIILWNLTDISQSTLLLDSRNATFTKSQINLKLSISYEKLAPSTRDNTLQKQNPIHDTITDLIMVTNPHPMIVAAERNGSIRVYK</sequence>
<comment type="caution">
    <text evidence="13">The sequence shown here is derived from an EMBL/GenBank/DDBJ whole genome shotgun (WGS) entry which is preliminary data.</text>
</comment>
<dbReference type="Gene3D" id="1.25.10.10">
    <property type="entry name" value="Leucine-rich Repeat Variant"/>
    <property type="match status" value="1"/>
</dbReference>
<reference evidence="13 14" key="1">
    <citation type="submission" date="2016-05" db="EMBL/GenBank/DDBJ databases">
        <title>Comparative genomics of biotechnologically important yeasts.</title>
        <authorList>
            <consortium name="DOE Joint Genome Institute"/>
            <person name="Riley R."/>
            <person name="Haridas S."/>
            <person name="Wolfe K.H."/>
            <person name="Lopes M.R."/>
            <person name="Hittinger C.T."/>
            <person name="Goker M."/>
            <person name="Salamov A."/>
            <person name="Wisecaver J."/>
            <person name="Long T.M."/>
            <person name="Aerts A.L."/>
            <person name="Barry K."/>
            <person name="Choi C."/>
            <person name="Clum A."/>
            <person name="Coughlan A.Y."/>
            <person name="Deshpande S."/>
            <person name="Douglass A.P."/>
            <person name="Hanson S.J."/>
            <person name="Klenk H.-P."/>
            <person name="LaButti K."/>
            <person name="Lapidus A."/>
            <person name="Lindquist E."/>
            <person name="Lipzen A."/>
            <person name="Meier-kolthoff J.P."/>
            <person name="Ohm R.A."/>
            <person name="Otillar R.P."/>
            <person name="Pangilinan J."/>
            <person name="Peng Y."/>
            <person name="Rokas A."/>
            <person name="Rosa C.A."/>
            <person name="Scheuner C."/>
            <person name="Sibirny A.A."/>
            <person name="Slot J.C."/>
            <person name="Stielow J.B."/>
            <person name="Sun H."/>
            <person name="Kurtzman C.P."/>
            <person name="Blackwell M."/>
            <person name="Grigoriev I.V."/>
            <person name="Jeffries T.W."/>
        </authorList>
    </citation>
    <scope>NUCLEOTIDE SEQUENCE [LARGE SCALE GENOMIC DNA]</scope>
    <source>
        <strain evidence="13 14">NRRL YB-4993</strain>
    </source>
</reference>
<dbReference type="STRING" id="869754.A0A1A0HB91"/>
<organism evidence="13 14">
    <name type="scientific">Metschnikowia bicuspidata var. bicuspidata NRRL YB-4993</name>
    <dbReference type="NCBI Taxonomy" id="869754"/>
    <lineage>
        <taxon>Eukaryota</taxon>
        <taxon>Fungi</taxon>
        <taxon>Dikarya</taxon>
        <taxon>Ascomycota</taxon>
        <taxon>Saccharomycotina</taxon>
        <taxon>Pichiomycetes</taxon>
        <taxon>Metschnikowiaceae</taxon>
        <taxon>Metschnikowia</taxon>
    </lineage>
</organism>
<dbReference type="GO" id="GO:0071561">
    <property type="term" value="C:nucleus-vacuole junction"/>
    <property type="evidence" value="ECO:0007669"/>
    <property type="project" value="TreeGrafter"/>
</dbReference>
<evidence type="ECO:0000313" key="13">
    <source>
        <dbReference type="EMBL" id="OBA21255.1"/>
    </source>
</evidence>
<dbReference type="EMBL" id="LXTC01000003">
    <property type="protein sequence ID" value="OBA21255.1"/>
    <property type="molecule type" value="Genomic_DNA"/>
</dbReference>
<proteinExistence type="predicted"/>
<dbReference type="GO" id="GO:0004674">
    <property type="term" value="F:protein serine/threonine kinase activity"/>
    <property type="evidence" value="ECO:0007669"/>
    <property type="project" value="UniProtKB-KW"/>
</dbReference>
<dbReference type="SUPFAM" id="SSF48371">
    <property type="entry name" value="ARM repeat"/>
    <property type="match status" value="1"/>
</dbReference>
<dbReference type="InterPro" id="IPR015943">
    <property type="entry name" value="WD40/YVTN_repeat-like_dom_sf"/>
</dbReference>
<evidence type="ECO:0000256" key="6">
    <source>
        <dbReference type="ARBA" id="ARBA00022741"/>
    </source>
</evidence>
<keyword evidence="8" id="KW-0067">ATP-binding</keyword>
<accession>A0A1A0HB91</accession>
<dbReference type="InterPro" id="IPR045162">
    <property type="entry name" value="Vps15-like"/>
</dbReference>
<dbReference type="InterPro" id="IPR011989">
    <property type="entry name" value="ARM-like"/>
</dbReference>
<evidence type="ECO:0000256" key="2">
    <source>
        <dbReference type="ARBA" id="ARBA00022527"/>
    </source>
</evidence>
<dbReference type="GO" id="GO:0045324">
    <property type="term" value="P:late endosome to vacuole transport"/>
    <property type="evidence" value="ECO:0007669"/>
    <property type="project" value="InterPro"/>
</dbReference>
<dbReference type="InterPro" id="IPR036322">
    <property type="entry name" value="WD40_repeat_dom_sf"/>
</dbReference>
<evidence type="ECO:0000256" key="8">
    <source>
        <dbReference type="ARBA" id="ARBA00022840"/>
    </source>
</evidence>
<evidence type="ECO:0000256" key="5">
    <source>
        <dbReference type="ARBA" id="ARBA00022737"/>
    </source>
</evidence>
<dbReference type="Gene3D" id="1.10.510.10">
    <property type="entry name" value="Transferase(Phosphotransferase) domain 1"/>
    <property type="match status" value="1"/>
</dbReference>
<dbReference type="Proteomes" id="UP000092555">
    <property type="component" value="Unassembled WGS sequence"/>
</dbReference>
<dbReference type="GO" id="GO:0016236">
    <property type="term" value="P:macroautophagy"/>
    <property type="evidence" value="ECO:0007669"/>
    <property type="project" value="InterPro"/>
</dbReference>
<dbReference type="GO" id="GO:0005770">
    <property type="term" value="C:late endosome"/>
    <property type="evidence" value="ECO:0007669"/>
    <property type="project" value="TreeGrafter"/>
</dbReference>
<dbReference type="Gene3D" id="2.130.10.10">
    <property type="entry name" value="YVTN repeat-like/Quinoprotein amine dehydrogenase"/>
    <property type="match status" value="2"/>
</dbReference>
<dbReference type="PROSITE" id="PS50077">
    <property type="entry name" value="HEAT_REPEAT"/>
    <property type="match status" value="1"/>
</dbReference>
<keyword evidence="4" id="KW-0808">Transferase</keyword>
<dbReference type="SMART" id="SM00320">
    <property type="entry name" value="WD40"/>
    <property type="match status" value="6"/>
</dbReference>
<dbReference type="GO" id="GO:0005524">
    <property type="term" value="F:ATP binding"/>
    <property type="evidence" value="ECO:0007669"/>
    <property type="project" value="InterPro"/>
</dbReference>
<evidence type="ECO:0000313" key="14">
    <source>
        <dbReference type="Proteomes" id="UP000092555"/>
    </source>
</evidence>
<keyword evidence="14" id="KW-1185">Reference proteome</keyword>
<dbReference type="InterPro" id="IPR055231">
    <property type="entry name" value="2AA_helical"/>
</dbReference>
<dbReference type="PANTHER" id="PTHR17583:SF0">
    <property type="entry name" value="PHOSPHOINOSITIDE 3-KINASE REGULATORY SUBUNIT 4"/>
    <property type="match status" value="1"/>
</dbReference>
<dbReference type="Pfam" id="PF00069">
    <property type="entry name" value="Pkinase"/>
    <property type="match status" value="1"/>
</dbReference>
<feature type="repeat" description="WD" evidence="10">
    <location>
        <begin position="1081"/>
        <end position="1122"/>
    </location>
</feature>
<evidence type="ECO:0000256" key="9">
    <source>
        <dbReference type="PROSITE-ProRule" id="PRU00103"/>
    </source>
</evidence>
<dbReference type="InterPro" id="IPR011009">
    <property type="entry name" value="Kinase-like_dom_sf"/>
</dbReference>
<dbReference type="GO" id="GO:0006623">
    <property type="term" value="P:protein targeting to vacuole"/>
    <property type="evidence" value="ECO:0007669"/>
    <property type="project" value="TreeGrafter"/>
</dbReference>
<dbReference type="InterPro" id="IPR008271">
    <property type="entry name" value="Ser/Thr_kinase_AS"/>
</dbReference>
<dbReference type="InterPro" id="IPR021133">
    <property type="entry name" value="HEAT_type_2"/>
</dbReference>
<evidence type="ECO:0000256" key="1">
    <source>
        <dbReference type="ARBA" id="ARBA00012513"/>
    </source>
</evidence>
<evidence type="ECO:0000256" key="7">
    <source>
        <dbReference type="ARBA" id="ARBA00022777"/>
    </source>
</evidence>
<dbReference type="OrthoDB" id="242910at2759"/>
<evidence type="ECO:0000259" key="12">
    <source>
        <dbReference type="PROSITE" id="PS50011"/>
    </source>
</evidence>
<dbReference type="Pfam" id="PF00400">
    <property type="entry name" value="WD40"/>
    <property type="match status" value="1"/>
</dbReference>
<keyword evidence="5" id="KW-0677">Repeat</keyword>
<keyword evidence="2" id="KW-0723">Serine/threonine-protein kinase</keyword>
<dbReference type="SMART" id="SM00220">
    <property type="entry name" value="S_TKc"/>
    <property type="match status" value="1"/>
</dbReference>
<dbReference type="InterPro" id="IPR001680">
    <property type="entry name" value="WD40_rpt"/>
</dbReference>
<keyword evidence="6" id="KW-0547">Nucleotide-binding</keyword>
<feature type="compositionally biased region" description="Basic and acidic residues" evidence="11">
    <location>
        <begin position="979"/>
        <end position="993"/>
    </location>
</feature>
<dbReference type="InterPro" id="IPR000719">
    <property type="entry name" value="Prot_kinase_dom"/>
</dbReference>
<gene>
    <name evidence="13" type="ORF">METBIDRAFT_78280</name>
</gene>
<feature type="domain" description="Protein kinase" evidence="12">
    <location>
        <begin position="27"/>
        <end position="303"/>
    </location>
</feature>
<keyword evidence="7" id="KW-0418">Kinase</keyword>
<dbReference type="Pfam" id="PF22956">
    <property type="entry name" value="VPS15-like_hel"/>
    <property type="match status" value="1"/>
</dbReference>
<dbReference type="InterPro" id="IPR016024">
    <property type="entry name" value="ARM-type_fold"/>
</dbReference>
<dbReference type="SUPFAM" id="SSF50978">
    <property type="entry name" value="WD40 repeat-like"/>
    <property type="match status" value="1"/>
</dbReference>
<evidence type="ECO:0000256" key="3">
    <source>
        <dbReference type="ARBA" id="ARBA00022574"/>
    </source>
</evidence>
<dbReference type="PROSITE" id="PS50011">
    <property type="entry name" value="PROTEIN_KINASE_DOM"/>
    <property type="match status" value="1"/>
</dbReference>
<feature type="region of interest" description="Disordered" evidence="11">
    <location>
        <begin position="977"/>
        <end position="998"/>
    </location>
</feature>